<dbReference type="AlphaFoldDB" id="A0A6G0X6U3"/>
<name>A0A6G0X6U3_9STRA</name>
<sequence length="329" mass="36222">MAEKRKSGATAGEEPGDKVLRARVTERTRSQYNTMNVHLKKWLQSSVPGAVVGDVIQLPLKTSTCKSFLASVTVKRKRGDASGKTNIPNSYSTVNGYINAIKFLHKEGKVEIPKDLDDMLKAFANGYKRQVAKFKENGTMSMQEGKIPLTTEAYRFLAEKALSSSKYGAPVHCFLVLSWNLMTRAESTASIRFDHISWQGDALVIKIGRTKNDQEGKMAWPRHVYANPFEPTICPILSLGLLVFTLGARREGMSALVFDVNVKESFASWLHRICVDEDERMTEIGVSAKDIGTHSLRKGVSTALSNSPAGPQAVSVWLRAGWSLGSVQG</sequence>
<keyword evidence="3" id="KW-1185">Reference proteome</keyword>
<dbReference type="InterPro" id="IPR011010">
    <property type="entry name" value="DNA_brk_join_enz"/>
</dbReference>
<evidence type="ECO:0008006" key="4">
    <source>
        <dbReference type="Google" id="ProtNLM"/>
    </source>
</evidence>
<evidence type="ECO:0000313" key="3">
    <source>
        <dbReference type="Proteomes" id="UP000481153"/>
    </source>
</evidence>
<evidence type="ECO:0000256" key="1">
    <source>
        <dbReference type="ARBA" id="ARBA00023172"/>
    </source>
</evidence>
<dbReference type="InterPro" id="IPR013762">
    <property type="entry name" value="Integrase-like_cat_sf"/>
</dbReference>
<organism evidence="2 3">
    <name type="scientific">Aphanomyces euteiches</name>
    <dbReference type="NCBI Taxonomy" id="100861"/>
    <lineage>
        <taxon>Eukaryota</taxon>
        <taxon>Sar</taxon>
        <taxon>Stramenopiles</taxon>
        <taxon>Oomycota</taxon>
        <taxon>Saprolegniomycetes</taxon>
        <taxon>Saprolegniales</taxon>
        <taxon>Verrucalvaceae</taxon>
        <taxon>Aphanomyces</taxon>
    </lineage>
</organism>
<dbReference type="SUPFAM" id="SSF56349">
    <property type="entry name" value="DNA breaking-rejoining enzymes"/>
    <property type="match status" value="1"/>
</dbReference>
<protein>
    <recommendedName>
        <fullName evidence="4">Tyr recombinase domain-containing protein</fullName>
    </recommendedName>
</protein>
<dbReference type="EMBL" id="VJMJ01000093">
    <property type="protein sequence ID" value="KAF0735739.1"/>
    <property type="molecule type" value="Genomic_DNA"/>
</dbReference>
<dbReference type="GO" id="GO:0015074">
    <property type="term" value="P:DNA integration"/>
    <property type="evidence" value="ECO:0007669"/>
    <property type="project" value="InterPro"/>
</dbReference>
<dbReference type="VEuPathDB" id="FungiDB:AeMF1_011636"/>
<gene>
    <name evidence="2" type="ORF">Ae201684_007746</name>
</gene>
<dbReference type="GO" id="GO:0003677">
    <property type="term" value="F:DNA binding"/>
    <property type="evidence" value="ECO:0007669"/>
    <property type="project" value="InterPro"/>
</dbReference>
<accession>A0A6G0X6U3</accession>
<dbReference type="GO" id="GO:0006310">
    <property type="term" value="P:DNA recombination"/>
    <property type="evidence" value="ECO:0007669"/>
    <property type="project" value="UniProtKB-KW"/>
</dbReference>
<evidence type="ECO:0000313" key="2">
    <source>
        <dbReference type="EMBL" id="KAF0735739.1"/>
    </source>
</evidence>
<proteinExistence type="predicted"/>
<reference evidence="2 3" key="1">
    <citation type="submission" date="2019-07" db="EMBL/GenBank/DDBJ databases">
        <title>Genomics analysis of Aphanomyces spp. identifies a new class of oomycete effector associated with host adaptation.</title>
        <authorList>
            <person name="Gaulin E."/>
        </authorList>
    </citation>
    <scope>NUCLEOTIDE SEQUENCE [LARGE SCALE GENOMIC DNA]</scope>
    <source>
        <strain evidence="2 3">ATCC 201684</strain>
    </source>
</reference>
<dbReference type="Proteomes" id="UP000481153">
    <property type="component" value="Unassembled WGS sequence"/>
</dbReference>
<keyword evidence="1" id="KW-0233">DNA recombination</keyword>
<comment type="caution">
    <text evidence="2">The sequence shown here is derived from an EMBL/GenBank/DDBJ whole genome shotgun (WGS) entry which is preliminary data.</text>
</comment>
<dbReference type="Gene3D" id="1.10.443.10">
    <property type="entry name" value="Intergrase catalytic core"/>
    <property type="match status" value="1"/>
</dbReference>